<protein>
    <submittedName>
        <fullName evidence="1">Type IV pilus assembly protein PilM</fullName>
    </submittedName>
</protein>
<evidence type="ECO:0000313" key="2">
    <source>
        <dbReference type="Proteomes" id="UP001319846"/>
    </source>
</evidence>
<dbReference type="Proteomes" id="UP001319846">
    <property type="component" value="Unassembled WGS sequence"/>
</dbReference>
<proteinExistence type="predicted"/>
<accession>A0ACC5VSG1</accession>
<reference evidence="1" key="1">
    <citation type="submission" date="2020-06" db="EMBL/GenBank/DDBJ databases">
        <title>Whole Genome Sequence of Halomonas aquamarina MB598.</title>
        <authorList>
            <person name="Pervaiz M."/>
            <person name="Fariq A."/>
            <person name="Yasmin A."/>
            <person name="Welch M."/>
        </authorList>
    </citation>
    <scope>NUCLEOTIDE SEQUENCE</scope>
    <source>
        <strain evidence="1">MB598</strain>
    </source>
</reference>
<comment type="caution">
    <text evidence="1">The sequence shown here is derived from an EMBL/GenBank/DDBJ whole genome shotgun (WGS) entry which is preliminary data.</text>
</comment>
<keyword evidence="2" id="KW-1185">Reference proteome</keyword>
<sequence length="334" mass="35490">MRLIKASKSLIGIDIGSTAVKLLEVKKSRGTYRVESYAIRPLAKGTVVDGHIEDADDVTQALVQALDEARPATRKAAIALPAHLAITQTLVFPAELDEQAIEERLLAESDHPLAFPFTDVAFDFVTQDPAPGAPHLQQVLLVACRQQDLWPWTSVVARAGLDPVAVDISTFALARAFSVLGASGPDDGSATCAGLVEVTLGAQREATMTLHVLHEGQVVYTQESRLARLADMARMPSALWSNSLAQQVNRALRLYYATQDALAPTHLVLVGDGASAPGLAAQLSKACGIEVILGDPLGAVGSSKQLTQRREHQALAEDSARLMTACGLALRVVP</sequence>
<name>A0ACC5VSG1_9GAMM</name>
<organism evidence="1 2">
    <name type="scientific">Vreelandella aquamarina</name>
    <dbReference type="NCBI Taxonomy" id="77097"/>
    <lineage>
        <taxon>Bacteria</taxon>
        <taxon>Pseudomonadati</taxon>
        <taxon>Pseudomonadota</taxon>
        <taxon>Gammaproteobacteria</taxon>
        <taxon>Oceanospirillales</taxon>
        <taxon>Halomonadaceae</taxon>
        <taxon>Vreelandella</taxon>
    </lineage>
</organism>
<dbReference type="EMBL" id="JABYQT010000003">
    <property type="protein sequence ID" value="MBZ5487190.1"/>
    <property type="molecule type" value="Genomic_DNA"/>
</dbReference>
<gene>
    <name evidence="1" type="primary">pilM</name>
    <name evidence="1" type="ORF">HW452_06580</name>
</gene>
<evidence type="ECO:0000313" key="1">
    <source>
        <dbReference type="EMBL" id="MBZ5487190.1"/>
    </source>
</evidence>